<dbReference type="PANTHER" id="PTHR44196:SF2">
    <property type="entry name" value="SHORT-CHAIN DEHYDROGENASE-RELATED"/>
    <property type="match status" value="1"/>
</dbReference>
<proteinExistence type="inferred from homology"/>
<dbReference type="EMBL" id="SLWS01000001">
    <property type="protein sequence ID" value="TCO65953.1"/>
    <property type="molecule type" value="Genomic_DNA"/>
</dbReference>
<evidence type="ECO:0000256" key="3">
    <source>
        <dbReference type="RuleBase" id="RU000363"/>
    </source>
</evidence>
<evidence type="ECO:0000256" key="1">
    <source>
        <dbReference type="ARBA" id="ARBA00006484"/>
    </source>
</evidence>
<dbReference type="PIRSF" id="PIRSF000126">
    <property type="entry name" value="11-beta-HSD1"/>
    <property type="match status" value="1"/>
</dbReference>
<comment type="similarity">
    <text evidence="1 3">Belongs to the short-chain dehydrogenases/reductases (SDR) family.</text>
</comment>
<dbReference type="SUPFAM" id="SSF51735">
    <property type="entry name" value="NAD(P)-binding Rossmann-fold domains"/>
    <property type="match status" value="1"/>
</dbReference>
<reference evidence="4 5" key="1">
    <citation type="submission" date="2019-03" db="EMBL/GenBank/DDBJ databases">
        <title>Genomic Encyclopedia of Type Strains, Phase IV (KMG-IV): sequencing the most valuable type-strain genomes for metagenomic binning, comparative biology and taxonomic classification.</title>
        <authorList>
            <person name="Goeker M."/>
        </authorList>
    </citation>
    <scope>NUCLEOTIDE SEQUENCE [LARGE SCALE GENOMIC DNA]</scope>
    <source>
        <strain evidence="4 5">DSM 45934</strain>
    </source>
</reference>
<dbReference type="Gene3D" id="3.40.50.720">
    <property type="entry name" value="NAD(P)-binding Rossmann-like Domain"/>
    <property type="match status" value="1"/>
</dbReference>
<keyword evidence="2" id="KW-0560">Oxidoreductase</keyword>
<dbReference type="OrthoDB" id="9797538at2"/>
<dbReference type="PRINTS" id="PR00080">
    <property type="entry name" value="SDRFAMILY"/>
</dbReference>
<organism evidence="4 5">
    <name type="scientific">Actinocrispum wychmicini</name>
    <dbReference type="NCBI Taxonomy" id="1213861"/>
    <lineage>
        <taxon>Bacteria</taxon>
        <taxon>Bacillati</taxon>
        <taxon>Actinomycetota</taxon>
        <taxon>Actinomycetes</taxon>
        <taxon>Pseudonocardiales</taxon>
        <taxon>Pseudonocardiaceae</taxon>
        <taxon>Actinocrispum</taxon>
    </lineage>
</organism>
<dbReference type="RefSeq" id="WP_132112721.1">
    <property type="nucleotide sequence ID" value="NZ_SLWS01000001.1"/>
</dbReference>
<evidence type="ECO:0000313" key="4">
    <source>
        <dbReference type="EMBL" id="TCO65953.1"/>
    </source>
</evidence>
<evidence type="ECO:0000256" key="2">
    <source>
        <dbReference type="ARBA" id="ARBA00023002"/>
    </source>
</evidence>
<accession>A0A4R2JZA4</accession>
<dbReference type="AlphaFoldDB" id="A0A4R2JZA4"/>
<evidence type="ECO:0008006" key="6">
    <source>
        <dbReference type="Google" id="ProtNLM"/>
    </source>
</evidence>
<dbReference type="InterPro" id="IPR036291">
    <property type="entry name" value="NAD(P)-bd_dom_sf"/>
</dbReference>
<dbReference type="InterPro" id="IPR002347">
    <property type="entry name" value="SDR_fam"/>
</dbReference>
<protein>
    <recommendedName>
        <fullName evidence="6">Short-subunit dehydrogenase</fullName>
    </recommendedName>
</protein>
<name>A0A4R2JZA4_9PSEU</name>
<dbReference type="PRINTS" id="PR00081">
    <property type="entry name" value="GDHRDH"/>
</dbReference>
<dbReference type="PANTHER" id="PTHR44196">
    <property type="entry name" value="DEHYDROGENASE/REDUCTASE SDR FAMILY MEMBER 7B"/>
    <property type="match status" value="1"/>
</dbReference>
<sequence>MTRTGMTALITGASAGIGAEFARLFAADGHDLVLVARRRAKLETLADQLRDAHGIDVSVIAADLSDPTEPARVHAEMTQAGIEVEFLVNNAGFGTNGSFATLDLARELAMIELNVKALTRLTGLFLPSMVARESGRILNVASSAGFLPGPYMATYYASKSFVVNFTEAIAYELRGSGVTATVLCPGPSATEFATVAGAQRSPLFTSGLTDAATVARSGFEAMKAGKTIAIPDLGTKFRAEVLRVAPRSAIRAIAARLNRP</sequence>
<dbReference type="GO" id="GO:0016491">
    <property type="term" value="F:oxidoreductase activity"/>
    <property type="evidence" value="ECO:0007669"/>
    <property type="project" value="UniProtKB-KW"/>
</dbReference>
<dbReference type="Pfam" id="PF00106">
    <property type="entry name" value="adh_short"/>
    <property type="match status" value="1"/>
</dbReference>
<keyword evidence="5" id="KW-1185">Reference proteome</keyword>
<comment type="caution">
    <text evidence="4">The sequence shown here is derived from an EMBL/GenBank/DDBJ whole genome shotgun (WGS) entry which is preliminary data.</text>
</comment>
<dbReference type="GO" id="GO:0016020">
    <property type="term" value="C:membrane"/>
    <property type="evidence" value="ECO:0007669"/>
    <property type="project" value="TreeGrafter"/>
</dbReference>
<evidence type="ECO:0000313" key="5">
    <source>
        <dbReference type="Proteomes" id="UP000295680"/>
    </source>
</evidence>
<gene>
    <name evidence="4" type="ORF">EV192_1011745</name>
</gene>
<dbReference type="Proteomes" id="UP000295680">
    <property type="component" value="Unassembled WGS sequence"/>
</dbReference>